<dbReference type="CDD" id="cd00174">
    <property type="entry name" value="SH3"/>
    <property type="match status" value="1"/>
</dbReference>
<sequence length="125" mass="14299">MRLLPVSDCPQVIAIVSYGAQERDELDVKEGDLMNVIVELPDAGWLKGVLPDGRAGWVPKNVCQQVEDPQARRQNMKNFLLSEEAQRAYQKRKQQEQLHGQSGNLFPRVHEVRRTCNKPDQYSDV</sequence>
<organism evidence="5 6">
    <name type="scientific">Hymenolepis diminuta</name>
    <name type="common">Rat tapeworm</name>
    <dbReference type="NCBI Taxonomy" id="6216"/>
    <lineage>
        <taxon>Eukaryota</taxon>
        <taxon>Metazoa</taxon>
        <taxon>Spiralia</taxon>
        <taxon>Lophotrochozoa</taxon>
        <taxon>Platyhelminthes</taxon>
        <taxon>Cestoda</taxon>
        <taxon>Eucestoda</taxon>
        <taxon>Cyclophyllidea</taxon>
        <taxon>Hymenolepididae</taxon>
        <taxon>Hymenolepis</taxon>
    </lineage>
</organism>
<reference evidence="5 6" key="1">
    <citation type="submission" date="2019-07" db="EMBL/GenBank/DDBJ databases">
        <authorList>
            <person name="Jastrzebski P J."/>
            <person name="Paukszto L."/>
            <person name="Jastrzebski P J."/>
        </authorList>
    </citation>
    <scope>NUCLEOTIDE SEQUENCE [LARGE SCALE GENOMIC DNA]</scope>
    <source>
        <strain evidence="5 6">WMS-il1</strain>
    </source>
</reference>
<protein>
    <recommendedName>
        <fullName evidence="4">SH3 domain-containing protein</fullName>
    </recommendedName>
</protein>
<dbReference type="PANTHER" id="PTHR12845">
    <property type="entry name" value="GUANINE NUCLEOTIDE EXCHANGE FACTOR"/>
    <property type="match status" value="1"/>
</dbReference>
<evidence type="ECO:0000313" key="6">
    <source>
        <dbReference type="Proteomes" id="UP000321570"/>
    </source>
</evidence>
<evidence type="ECO:0000256" key="3">
    <source>
        <dbReference type="SAM" id="MobiDB-lite"/>
    </source>
</evidence>
<proteinExistence type="predicted"/>
<dbReference type="Proteomes" id="UP000321570">
    <property type="component" value="Unassembled WGS sequence"/>
</dbReference>
<gene>
    <name evidence="5" type="ORF">WMSIL1_LOCUS13013</name>
</gene>
<accession>A0A564Z6D8</accession>
<dbReference type="GO" id="GO:0005085">
    <property type="term" value="F:guanyl-nucleotide exchange factor activity"/>
    <property type="evidence" value="ECO:0007669"/>
    <property type="project" value="InterPro"/>
</dbReference>
<keyword evidence="1 2" id="KW-0728">SH3 domain</keyword>
<evidence type="ECO:0000313" key="5">
    <source>
        <dbReference type="EMBL" id="VUZ55071.1"/>
    </source>
</evidence>
<dbReference type="InterPro" id="IPR036028">
    <property type="entry name" value="SH3-like_dom_sf"/>
</dbReference>
<evidence type="ECO:0000256" key="2">
    <source>
        <dbReference type="PROSITE-ProRule" id="PRU00192"/>
    </source>
</evidence>
<keyword evidence="6" id="KW-1185">Reference proteome</keyword>
<dbReference type="InterPro" id="IPR001452">
    <property type="entry name" value="SH3_domain"/>
</dbReference>
<evidence type="ECO:0000259" key="4">
    <source>
        <dbReference type="PROSITE" id="PS50002"/>
    </source>
</evidence>
<dbReference type="AlphaFoldDB" id="A0A564Z6D8"/>
<dbReference type="PANTHER" id="PTHR12845:SF5">
    <property type="entry name" value="EPHEXIN, ISOFORM D"/>
    <property type="match status" value="1"/>
</dbReference>
<dbReference type="InterPro" id="IPR047271">
    <property type="entry name" value="Ephexin-like"/>
</dbReference>
<evidence type="ECO:0000256" key="1">
    <source>
        <dbReference type="ARBA" id="ARBA00022443"/>
    </source>
</evidence>
<dbReference type="EMBL" id="CABIJS010000677">
    <property type="protein sequence ID" value="VUZ55071.1"/>
    <property type="molecule type" value="Genomic_DNA"/>
</dbReference>
<dbReference type="SMART" id="SM00326">
    <property type="entry name" value="SH3"/>
    <property type="match status" value="1"/>
</dbReference>
<name>A0A564Z6D8_HYMDI</name>
<dbReference type="SUPFAM" id="SSF50044">
    <property type="entry name" value="SH3-domain"/>
    <property type="match status" value="1"/>
</dbReference>
<dbReference type="Pfam" id="PF00018">
    <property type="entry name" value="SH3_1"/>
    <property type="match status" value="1"/>
</dbReference>
<feature type="domain" description="SH3" evidence="4">
    <location>
        <begin position="7"/>
        <end position="68"/>
    </location>
</feature>
<dbReference type="Gene3D" id="2.30.30.40">
    <property type="entry name" value="SH3 Domains"/>
    <property type="match status" value="1"/>
</dbReference>
<dbReference type="PROSITE" id="PS50002">
    <property type="entry name" value="SH3"/>
    <property type="match status" value="1"/>
</dbReference>
<feature type="region of interest" description="Disordered" evidence="3">
    <location>
        <begin position="88"/>
        <end position="125"/>
    </location>
</feature>